<organism evidence="2 3">
    <name type="scientific">Dactylosporangium cerinum</name>
    <dbReference type="NCBI Taxonomy" id="1434730"/>
    <lineage>
        <taxon>Bacteria</taxon>
        <taxon>Bacillati</taxon>
        <taxon>Actinomycetota</taxon>
        <taxon>Actinomycetes</taxon>
        <taxon>Micromonosporales</taxon>
        <taxon>Micromonosporaceae</taxon>
        <taxon>Dactylosporangium</taxon>
    </lineage>
</organism>
<reference evidence="3" key="1">
    <citation type="journal article" date="2019" name="Int. J. Syst. Evol. Microbiol.">
        <title>The Global Catalogue of Microorganisms (GCM) 10K type strain sequencing project: providing services to taxonomists for standard genome sequencing and annotation.</title>
        <authorList>
            <consortium name="The Broad Institute Genomics Platform"/>
            <consortium name="The Broad Institute Genome Sequencing Center for Infectious Disease"/>
            <person name="Wu L."/>
            <person name="Ma J."/>
        </authorList>
    </citation>
    <scope>NUCLEOTIDE SEQUENCE [LARGE SCALE GENOMIC DNA]</scope>
    <source>
        <strain evidence="3">CGMCC 4.7152</strain>
    </source>
</reference>
<dbReference type="NCBIfam" id="NF041216">
    <property type="entry name" value="CU044_2847_fam"/>
    <property type="match status" value="1"/>
</dbReference>
<dbReference type="EMBL" id="JBHSIU010000084">
    <property type="protein sequence ID" value="MFC5005605.1"/>
    <property type="molecule type" value="Genomic_DNA"/>
</dbReference>
<keyword evidence="3" id="KW-1185">Reference proteome</keyword>
<dbReference type="Proteomes" id="UP001595912">
    <property type="component" value="Unassembled WGS sequence"/>
</dbReference>
<comment type="caution">
    <text evidence="2">The sequence shown here is derived from an EMBL/GenBank/DDBJ whole genome shotgun (WGS) entry which is preliminary data.</text>
</comment>
<evidence type="ECO:0000259" key="1">
    <source>
        <dbReference type="Pfam" id="PF19493"/>
    </source>
</evidence>
<proteinExistence type="predicted"/>
<evidence type="ECO:0000313" key="2">
    <source>
        <dbReference type="EMBL" id="MFC5005605.1"/>
    </source>
</evidence>
<dbReference type="InterPro" id="IPR045794">
    <property type="entry name" value="Trypco1"/>
</dbReference>
<sequence length="104" mass="10912">MVVAVVEFPVQGGGTVLVNVAPEYADEVVTRDLRGAGATQRAKQSFESALDTIRTVADSVLGQVSELARHPHEVKVEFGLELTAKTGAVLATAGSTAHLRVELT</sequence>
<feature type="domain" description="Trypsin-co-occurring" evidence="1">
    <location>
        <begin position="8"/>
        <end position="104"/>
    </location>
</feature>
<dbReference type="RefSeq" id="WP_380126245.1">
    <property type="nucleotide sequence ID" value="NZ_JBHSIU010000084.1"/>
</dbReference>
<dbReference type="Pfam" id="PF19493">
    <property type="entry name" value="Trypco1"/>
    <property type="match status" value="1"/>
</dbReference>
<evidence type="ECO:0000313" key="3">
    <source>
        <dbReference type="Proteomes" id="UP001595912"/>
    </source>
</evidence>
<accession>A0ABV9WDH4</accession>
<protein>
    <submittedName>
        <fullName evidence="2">CU044_2847 family protein</fullName>
    </submittedName>
</protein>
<gene>
    <name evidence="2" type="ORF">ACFPIJ_48250</name>
</gene>
<name>A0ABV9WDH4_9ACTN</name>